<evidence type="ECO:0000256" key="11">
    <source>
        <dbReference type="RuleBase" id="RU367023"/>
    </source>
</evidence>
<keyword evidence="13" id="KW-1185">Reference proteome</keyword>
<keyword evidence="5 11" id="KW-0812">Transmembrane</keyword>
<evidence type="ECO:0000256" key="7">
    <source>
        <dbReference type="ARBA" id="ARBA00022989"/>
    </source>
</evidence>
<reference evidence="12 13" key="1">
    <citation type="journal article" date="2018" name="Nat. Genet.">
        <title>The Rosa genome provides new insights in the design of modern roses.</title>
        <authorList>
            <person name="Bendahmane M."/>
        </authorList>
    </citation>
    <scope>NUCLEOTIDE SEQUENCE [LARGE SCALE GENOMIC DNA]</scope>
    <source>
        <strain evidence="13">cv. Old Blush</strain>
    </source>
</reference>
<dbReference type="GO" id="GO:0005789">
    <property type="term" value="C:endoplasmic reticulum membrane"/>
    <property type="evidence" value="ECO:0007669"/>
    <property type="project" value="UniProtKB-SubCell"/>
</dbReference>
<dbReference type="OrthoDB" id="264532at2759"/>
<dbReference type="CDD" id="cd07987">
    <property type="entry name" value="LPLAT_MGAT-like"/>
    <property type="match status" value="1"/>
</dbReference>
<dbReference type="PANTHER" id="PTHR12317:SF63">
    <property type="entry name" value="DIACYLGLYCEROL O-ACYLTRANSFERASE 2"/>
    <property type="match status" value="1"/>
</dbReference>
<dbReference type="Gramene" id="PRQ47159">
    <property type="protein sequence ID" value="PRQ47159"/>
    <property type="gene ID" value="RchiOBHm_Chr2g0096691"/>
</dbReference>
<evidence type="ECO:0000256" key="10">
    <source>
        <dbReference type="ARBA" id="ARBA00023315"/>
    </source>
</evidence>
<keyword evidence="7 11" id="KW-1133">Transmembrane helix</keyword>
<evidence type="ECO:0000313" key="13">
    <source>
        <dbReference type="Proteomes" id="UP000238479"/>
    </source>
</evidence>
<organism evidence="12 13">
    <name type="scientific">Rosa chinensis</name>
    <name type="common">China rose</name>
    <dbReference type="NCBI Taxonomy" id="74649"/>
    <lineage>
        <taxon>Eukaryota</taxon>
        <taxon>Viridiplantae</taxon>
        <taxon>Streptophyta</taxon>
        <taxon>Embryophyta</taxon>
        <taxon>Tracheophyta</taxon>
        <taxon>Spermatophyta</taxon>
        <taxon>Magnoliopsida</taxon>
        <taxon>eudicotyledons</taxon>
        <taxon>Gunneridae</taxon>
        <taxon>Pentapetalae</taxon>
        <taxon>rosids</taxon>
        <taxon>fabids</taxon>
        <taxon>Rosales</taxon>
        <taxon>Rosaceae</taxon>
        <taxon>Rosoideae</taxon>
        <taxon>Rosoideae incertae sedis</taxon>
        <taxon>Rosa</taxon>
    </lineage>
</organism>
<proteinExistence type="inferred from homology"/>
<keyword evidence="10 12" id="KW-0012">Acyltransferase</keyword>
<evidence type="ECO:0000256" key="8">
    <source>
        <dbReference type="ARBA" id="ARBA00023098"/>
    </source>
</evidence>
<dbReference type="EMBL" id="PDCK01000040">
    <property type="protein sequence ID" value="PRQ47159.1"/>
    <property type="molecule type" value="Genomic_DNA"/>
</dbReference>
<dbReference type="PANTHER" id="PTHR12317">
    <property type="entry name" value="DIACYLGLYCEROL O-ACYLTRANSFERASE"/>
    <property type="match status" value="1"/>
</dbReference>
<name>A0A2P6RL43_ROSCH</name>
<dbReference type="Proteomes" id="UP000238479">
    <property type="component" value="Chromosome 2"/>
</dbReference>
<dbReference type="GO" id="GO:0004144">
    <property type="term" value="F:diacylglycerol O-acyltransferase activity"/>
    <property type="evidence" value="ECO:0007669"/>
    <property type="project" value="TreeGrafter"/>
</dbReference>
<dbReference type="EC" id="2.3.1.-" evidence="11"/>
<dbReference type="GO" id="GO:0019432">
    <property type="term" value="P:triglyceride biosynthetic process"/>
    <property type="evidence" value="ECO:0007669"/>
    <property type="project" value="TreeGrafter"/>
</dbReference>
<keyword evidence="6 11" id="KW-0256">Endoplasmic reticulum</keyword>
<evidence type="ECO:0000313" key="12">
    <source>
        <dbReference type="EMBL" id="PRQ47159.1"/>
    </source>
</evidence>
<evidence type="ECO:0000256" key="4">
    <source>
        <dbReference type="ARBA" id="ARBA00022679"/>
    </source>
</evidence>
<dbReference type="STRING" id="74649.A0A2P6RL43"/>
<evidence type="ECO:0000256" key="5">
    <source>
        <dbReference type="ARBA" id="ARBA00022692"/>
    </source>
</evidence>
<keyword evidence="3" id="KW-0444">Lipid biosynthesis</keyword>
<protein>
    <recommendedName>
        <fullName evidence="11">Acyltransferase</fullName>
        <ecNumber evidence="11">2.3.1.-</ecNumber>
    </recommendedName>
</protein>
<comment type="subcellular location">
    <subcellularLocation>
        <location evidence="1 11">Endoplasmic reticulum membrane</location>
        <topology evidence="1 11">Multi-pass membrane protein</topology>
    </subcellularLocation>
</comment>
<evidence type="ECO:0000256" key="6">
    <source>
        <dbReference type="ARBA" id="ARBA00022824"/>
    </source>
</evidence>
<feature type="transmembrane region" description="Helical" evidence="11">
    <location>
        <begin position="46"/>
        <end position="72"/>
    </location>
</feature>
<feature type="transmembrane region" description="Helical" evidence="11">
    <location>
        <begin position="21"/>
        <end position="40"/>
    </location>
</feature>
<keyword evidence="8" id="KW-0443">Lipid metabolism</keyword>
<dbReference type="Pfam" id="PF03982">
    <property type="entry name" value="DAGAT"/>
    <property type="match status" value="1"/>
</dbReference>
<comment type="caution">
    <text evidence="12">The sequence shown here is derived from an EMBL/GenBank/DDBJ whole genome shotgun (WGS) entry which is preliminary data.</text>
</comment>
<keyword evidence="9 11" id="KW-0472">Membrane</keyword>
<evidence type="ECO:0000256" key="1">
    <source>
        <dbReference type="ARBA" id="ARBA00004477"/>
    </source>
</evidence>
<sequence>MVEMKQEEEKEGMTIIKGKEAIGLRIVNMFVAMGLWLGAIHFNVALILFTVCFLPISKAILVFGLLVLFMIIPVDDKSKIGRKVARYICKYACGYFPVTLYVEEKHVFDPNCSYVFGYEPHSVLPIGVVALADMTGFLGLPKMKVLASTAVFYTPFLRHIWTWLGLTPATKSNFISNLAAGYSCVIVPGGVRETFLMEHGKEKVFLSTRRGFVRIAMENGYPLVPVFCFGQSNVYKWWKPSGELFLKFARAIRFTPVVFWGMFGSPLPYRHPMHVVVGKPIALKQNPEPTMEEVIEVHGQYVEALKDLFEKHKARAGFPDLQLEIL</sequence>
<dbReference type="AlphaFoldDB" id="A0A2P6RL43"/>
<dbReference type="InterPro" id="IPR007130">
    <property type="entry name" value="DAGAT"/>
</dbReference>
<evidence type="ECO:0000256" key="9">
    <source>
        <dbReference type="ARBA" id="ARBA00023136"/>
    </source>
</evidence>
<comment type="similarity">
    <text evidence="2 11">Belongs to the diacylglycerol acyltransferase family.</text>
</comment>
<dbReference type="OMA" id="FWFTCAN"/>
<gene>
    <name evidence="12" type="ORF">RchiOBHm_Chr2g0096691</name>
</gene>
<accession>A0A2P6RL43</accession>
<evidence type="ECO:0000256" key="3">
    <source>
        <dbReference type="ARBA" id="ARBA00022516"/>
    </source>
</evidence>
<evidence type="ECO:0000256" key="2">
    <source>
        <dbReference type="ARBA" id="ARBA00005420"/>
    </source>
</evidence>
<keyword evidence="4 11" id="KW-0808">Transferase</keyword>